<sequence>MSNFFSWGTDWIIASGMNGACFRRSNLLLSYFIGNNESISEHSKFYI</sequence>
<name>A0A7J9ALF0_9ROSI</name>
<keyword evidence="2" id="KW-1185">Reference proteome</keyword>
<evidence type="ECO:0000313" key="1">
    <source>
        <dbReference type="EMBL" id="MBA0724895.1"/>
    </source>
</evidence>
<dbReference type="AlphaFoldDB" id="A0A7J9ALF0"/>
<dbReference type="EMBL" id="JABEZV010000011">
    <property type="protein sequence ID" value="MBA0724895.1"/>
    <property type="molecule type" value="Genomic_DNA"/>
</dbReference>
<accession>A0A7J9ALF0</accession>
<evidence type="ECO:0000313" key="2">
    <source>
        <dbReference type="Proteomes" id="UP000593574"/>
    </source>
</evidence>
<organism evidence="1 2">
    <name type="scientific">Gossypium laxum</name>
    <dbReference type="NCBI Taxonomy" id="34288"/>
    <lineage>
        <taxon>Eukaryota</taxon>
        <taxon>Viridiplantae</taxon>
        <taxon>Streptophyta</taxon>
        <taxon>Embryophyta</taxon>
        <taxon>Tracheophyta</taxon>
        <taxon>Spermatophyta</taxon>
        <taxon>Magnoliopsida</taxon>
        <taxon>eudicotyledons</taxon>
        <taxon>Gunneridae</taxon>
        <taxon>Pentapetalae</taxon>
        <taxon>rosids</taxon>
        <taxon>malvids</taxon>
        <taxon>Malvales</taxon>
        <taxon>Malvaceae</taxon>
        <taxon>Malvoideae</taxon>
        <taxon>Gossypium</taxon>
    </lineage>
</organism>
<dbReference type="Proteomes" id="UP000593574">
    <property type="component" value="Unassembled WGS sequence"/>
</dbReference>
<comment type="caution">
    <text evidence="1">The sequence shown here is derived from an EMBL/GenBank/DDBJ whole genome shotgun (WGS) entry which is preliminary data.</text>
</comment>
<protein>
    <submittedName>
        <fullName evidence="1">Uncharacterized protein</fullName>
    </submittedName>
</protein>
<reference evidence="1 2" key="1">
    <citation type="journal article" date="2019" name="Genome Biol. Evol.">
        <title>Insights into the evolution of the New World diploid cottons (Gossypium, subgenus Houzingenia) based on genome sequencing.</title>
        <authorList>
            <person name="Grover C.E."/>
            <person name="Arick M.A. 2nd"/>
            <person name="Thrash A."/>
            <person name="Conover J.L."/>
            <person name="Sanders W.S."/>
            <person name="Peterson D.G."/>
            <person name="Frelichowski J.E."/>
            <person name="Scheffler J.A."/>
            <person name="Scheffler B.E."/>
            <person name="Wendel J.F."/>
        </authorList>
    </citation>
    <scope>NUCLEOTIDE SEQUENCE [LARGE SCALE GENOMIC DNA]</scope>
    <source>
        <strain evidence="1">4</strain>
        <tissue evidence="1">Leaf</tissue>
    </source>
</reference>
<proteinExistence type="predicted"/>
<gene>
    <name evidence="1" type="ORF">Golax_021545</name>
</gene>